<dbReference type="AlphaFoldDB" id="A0A9P1J0K2"/>
<reference evidence="1" key="1">
    <citation type="submission" date="2022-11" db="EMBL/GenBank/DDBJ databases">
        <authorList>
            <person name="Kikuchi T."/>
        </authorList>
    </citation>
    <scope>NUCLEOTIDE SEQUENCE</scope>
    <source>
        <strain evidence="1">PS1010</strain>
    </source>
</reference>
<proteinExistence type="predicted"/>
<name>A0A9P1J0K2_9PELO</name>
<evidence type="ECO:0000313" key="2">
    <source>
        <dbReference type="Proteomes" id="UP001152747"/>
    </source>
</evidence>
<gene>
    <name evidence="1" type="ORF">CAMP_LOCUS18523</name>
</gene>
<accession>A0A9P1J0K2</accession>
<keyword evidence="2" id="KW-1185">Reference proteome</keyword>
<comment type="caution">
    <text evidence="1">The sequence shown here is derived from an EMBL/GenBank/DDBJ whole genome shotgun (WGS) entry which is preliminary data.</text>
</comment>
<dbReference type="EMBL" id="CANHGI010000006">
    <property type="protein sequence ID" value="CAI5455886.1"/>
    <property type="molecule type" value="Genomic_DNA"/>
</dbReference>
<organism evidence="1 2">
    <name type="scientific">Caenorhabditis angaria</name>
    <dbReference type="NCBI Taxonomy" id="860376"/>
    <lineage>
        <taxon>Eukaryota</taxon>
        <taxon>Metazoa</taxon>
        <taxon>Ecdysozoa</taxon>
        <taxon>Nematoda</taxon>
        <taxon>Chromadorea</taxon>
        <taxon>Rhabditida</taxon>
        <taxon>Rhabditina</taxon>
        <taxon>Rhabditomorpha</taxon>
        <taxon>Rhabditoidea</taxon>
        <taxon>Rhabditidae</taxon>
        <taxon>Peloderinae</taxon>
        <taxon>Caenorhabditis</taxon>
    </lineage>
</organism>
<dbReference type="Proteomes" id="UP001152747">
    <property type="component" value="Unassembled WGS sequence"/>
</dbReference>
<evidence type="ECO:0000313" key="1">
    <source>
        <dbReference type="EMBL" id="CAI5455886.1"/>
    </source>
</evidence>
<sequence length="103" mass="12148">MLNEREKVFLSTLFQFLKVIYDQADIVEHNYPFIVFDCYADLIISYGETLFSIDTHEKFEEKAGSLRDDILNLYRSTMIFVNRNEPPAPEIFEDLFGNRNAQI</sequence>
<protein>
    <submittedName>
        <fullName evidence="1">Uncharacterized protein</fullName>
    </submittedName>
</protein>